<dbReference type="InterPro" id="IPR036596">
    <property type="entry name" value="Cyt-C_aa3_sf"/>
</dbReference>
<keyword evidence="1" id="KW-0472">Membrane</keyword>
<reference evidence="3 4" key="1">
    <citation type="submission" date="2016-10" db="EMBL/GenBank/DDBJ databases">
        <authorList>
            <person name="de Groot N.N."/>
        </authorList>
    </citation>
    <scope>NUCLEOTIDE SEQUENCE [LARGE SCALE GENOMIC DNA]</scope>
    <source>
        <strain evidence="3 4">DSM 15283</strain>
    </source>
</reference>
<feature type="domain" description="Cytochrome c oxidase subunit IV bacterial aa3 type" evidence="2">
    <location>
        <begin position="4"/>
        <end position="43"/>
    </location>
</feature>
<gene>
    <name evidence="3" type="ORF">SAMN04488042_101347</name>
</gene>
<sequence length="44" mass="4761">MAEHKQGSMDISVQEKTFAGFIKASMWVAGVSIGVLIFLALFNS</sequence>
<name>A0A1I4HZK6_9RHOB</name>
<keyword evidence="1" id="KW-0812">Transmembrane</keyword>
<dbReference type="InterPro" id="IPR012422">
    <property type="entry name" value="Cyt_c_oxidase_su4_bac-aa3"/>
</dbReference>
<protein>
    <submittedName>
        <fullName evidence="3">Aa3 type cytochrome c oxidase subunit IV</fullName>
    </submittedName>
</protein>
<proteinExistence type="predicted"/>
<keyword evidence="1" id="KW-1133">Transmembrane helix</keyword>
<evidence type="ECO:0000256" key="1">
    <source>
        <dbReference type="SAM" id="Phobius"/>
    </source>
</evidence>
<dbReference type="OrthoDB" id="7691500at2"/>
<dbReference type="Gene3D" id="1.20.5.160">
    <property type="entry name" value="Bacterial aa3 type cytochrome c oxidase subunit IV"/>
    <property type="match status" value="1"/>
</dbReference>
<dbReference type="EMBL" id="FOTQ01000001">
    <property type="protein sequence ID" value="SFL47602.1"/>
    <property type="molecule type" value="Genomic_DNA"/>
</dbReference>
<evidence type="ECO:0000313" key="4">
    <source>
        <dbReference type="Proteomes" id="UP000199144"/>
    </source>
</evidence>
<dbReference type="STRING" id="254406.SAMN04488042_101347"/>
<keyword evidence="4" id="KW-1185">Reference proteome</keyword>
<evidence type="ECO:0000259" key="2">
    <source>
        <dbReference type="Pfam" id="PF07835"/>
    </source>
</evidence>
<accession>A0A1I4HZK6</accession>
<dbReference type="AlphaFoldDB" id="A0A1I4HZK6"/>
<dbReference type="SUPFAM" id="SSF81469">
    <property type="entry name" value="Bacterial aa3 type cytochrome c oxidase subunit IV"/>
    <property type="match status" value="1"/>
</dbReference>
<dbReference type="Pfam" id="PF07835">
    <property type="entry name" value="COX4_pro_2"/>
    <property type="match status" value="1"/>
</dbReference>
<organism evidence="3 4">
    <name type="scientific">Shimia aestuarii</name>
    <dbReference type="NCBI Taxonomy" id="254406"/>
    <lineage>
        <taxon>Bacteria</taxon>
        <taxon>Pseudomonadati</taxon>
        <taxon>Pseudomonadota</taxon>
        <taxon>Alphaproteobacteria</taxon>
        <taxon>Rhodobacterales</taxon>
        <taxon>Roseobacteraceae</taxon>
    </lineage>
</organism>
<evidence type="ECO:0000313" key="3">
    <source>
        <dbReference type="EMBL" id="SFL47602.1"/>
    </source>
</evidence>
<dbReference type="RefSeq" id="WP_093090287.1">
    <property type="nucleotide sequence ID" value="NZ_FOTQ01000001.1"/>
</dbReference>
<feature type="transmembrane region" description="Helical" evidence="1">
    <location>
        <begin position="21"/>
        <end position="42"/>
    </location>
</feature>
<dbReference type="Proteomes" id="UP000199144">
    <property type="component" value="Unassembled WGS sequence"/>
</dbReference>